<reference evidence="2 3" key="1">
    <citation type="submission" date="2012-08" db="EMBL/GenBank/DDBJ databases">
        <title>Oryza genome evolution.</title>
        <authorList>
            <person name="Wing R.A."/>
        </authorList>
    </citation>
    <scope>NUCLEOTIDE SEQUENCE</scope>
</reference>
<evidence type="ECO:0000313" key="3">
    <source>
        <dbReference type="Proteomes" id="UP000032180"/>
    </source>
</evidence>
<accession>A0A0D9W3P4</accession>
<dbReference type="Gramene" id="LPERR04G05710.1">
    <property type="protein sequence ID" value="LPERR04G05710.1"/>
    <property type="gene ID" value="LPERR04G05710"/>
</dbReference>
<proteinExistence type="predicted"/>
<reference evidence="2" key="3">
    <citation type="submission" date="2015-04" db="UniProtKB">
        <authorList>
            <consortium name="EnsemblPlants"/>
        </authorList>
    </citation>
    <scope>IDENTIFICATION</scope>
</reference>
<reference evidence="3" key="2">
    <citation type="submission" date="2013-12" db="EMBL/GenBank/DDBJ databases">
        <authorList>
            <person name="Yu Y."/>
            <person name="Lee S."/>
            <person name="de Baynast K."/>
            <person name="Wissotski M."/>
            <person name="Liu L."/>
            <person name="Talag J."/>
            <person name="Goicoechea J."/>
            <person name="Angelova A."/>
            <person name="Jetty R."/>
            <person name="Kudrna D."/>
            <person name="Golser W."/>
            <person name="Rivera L."/>
            <person name="Zhang J."/>
            <person name="Wing R."/>
        </authorList>
    </citation>
    <scope>NUCLEOTIDE SEQUENCE</scope>
</reference>
<name>A0A0D9W3P4_9ORYZ</name>
<dbReference type="STRING" id="77586.A0A0D9W3P4"/>
<dbReference type="Proteomes" id="UP000032180">
    <property type="component" value="Chromosome 4"/>
</dbReference>
<feature type="compositionally biased region" description="Basic and acidic residues" evidence="1">
    <location>
        <begin position="351"/>
        <end position="381"/>
    </location>
</feature>
<feature type="compositionally biased region" description="Polar residues" evidence="1">
    <location>
        <begin position="442"/>
        <end position="451"/>
    </location>
</feature>
<protein>
    <submittedName>
        <fullName evidence="2">Uncharacterized protein</fullName>
    </submittedName>
</protein>
<evidence type="ECO:0000313" key="2">
    <source>
        <dbReference type="EnsemblPlants" id="LPERR04G05710.1"/>
    </source>
</evidence>
<dbReference type="EnsemblPlants" id="LPERR04G05710.1">
    <property type="protein sequence ID" value="LPERR04G05710.1"/>
    <property type="gene ID" value="LPERR04G05710"/>
</dbReference>
<dbReference type="PANTHER" id="PTHR21402:SF10">
    <property type="entry name" value="U11_U12 SMALL NUCLEAR RIBONUCLEOPROTEIN 48 KDA PROTEIN"/>
    <property type="match status" value="1"/>
</dbReference>
<feature type="compositionally biased region" description="Polar residues" evidence="1">
    <location>
        <begin position="310"/>
        <end position="322"/>
    </location>
</feature>
<evidence type="ECO:0000256" key="1">
    <source>
        <dbReference type="SAM" id="MobiDB-lite"/>
    </source>
</evidence>
<dbReference type="eggNOG" id="ENOG502QSM9">
    <property type="taxonomic scope" value="Eukaryota"/>
</dbReference>
<organism evidence="2 3">
    <name type="scientific">Leersia perrieri</name>
    <dbReference type="NCBI Taxonomy" id="77586"/>
    <lineage>
        <taxon>Eukaryota</taxon>
        <taxon>Viridiplantae</taxon>
        <taxon>Streptophyta</taxon>
        <taxon>Embryophyta</taxon>
        <taxon>Tracheophyta</taxon>
        <taxon>Spermatophyta</taxon>
        <taxon>Magnoliopsida</taxon>
        <taxon>Liliopsida</taxon>
        <taxon>Poales</taxon>
        <taxon>Poaceae</taxon>
        <taxon>BOP clade</taxon>
        <taxon>Oryzoideae</taxon>
        <taxon>Oryzeae</taxon>
        <taxon>Oryzinae</taxon>
        <taxon>Leersia</taxon>
    </lineage>
</organism>
<keyword evidence="3" id="KW-1185">Reference proteome</keyword>
<dbReference type="PANTHER" id="PTHR21402">
    <property type="entry name" value="GAMETOCYTE SPECIFIC FACTOR 1-RELATED"/>
    <property type="match status" value="1"/>
</dbReference>
<feature type="region of interest" description="Disordered" evidence="1">
    <location>
        <begin position="344"/>
        <end position="463"/>
    </location>
</feature>
<sequence>MRRWVVASSPRYGGGVVIDAATGDHVLVLVRLCLNAAAAEACRSLETERVRSGEEDGGSGFGDDPRELRFECPRLVEGVVWLGAQLRILYGEGSGRLFAIAAVREAILRAGSRLVVGVGGSGEGGEAGASGGESVQGSDFGNVGTSSVYVSQVAAAVAALHERFSLEEKIKALRAPRRSKYQLYTFSILTVQFNNLIPHTLERGHEERLKRPNYRTILEYDGVISRQVDSQESGRAKTREELLAEERDYKRRRMSYRGKKLKRNPKEILRDIIDEHMEEIKHAGGIGCLVDTPGGIALSMLKDNSHEGTHQGSFDPTSSSYSKEVLGHQSASCAKSTCDDTFGIVSSRNHGMRDSVKDLRNGNRQREYQKVSDHDNRRINDSESTVDQRYSHQHENSRRQRNSNDHRKYDYKYKKDGSDYYSESSGCTRGSSEREYGRMSGVRSNDISTASHTRHRSVSVIQDQFSDRYNPQSAYSDRDPATIMLYEGSAGQREIYHDEKRNVKCCESRNMDDGRRGYHVYACKVDVIVLMLKPNGVFRLSLSWTNRACEFSVVWMQPFEVGNIMDSEVPGIILISLQDSKVQVYRSAIIITVKIHPCPSGANAIIVEFTSGLTGAGATFFTANVVVGTGCTL</sequence>
<feature type="compositionally biased region" description="Basic and acidic residues" evidence="1">
    <location>
        <begin position="389"/>
        <end position="418"/>
    </location>
</feature>
<dbReference type="InterPro" id="IPR051591">
    <property type="entry name" value="UPF0224_FAM112_RNA_Proc"/>
</dbReference>
<feature type="region of interest" description="Disordered" evidence="1">
    <location>
        <begin position="304"/>
        <end position="323"/>
    </location>
</feature>
<dbReference type="AlphaFoldDB" id="A0A0D9W3P4"/>